<reference evidence="3" key="2">
    <citation type="submission" date="2014-06" db="EMBL/GenBank/DDBJ databases">
        <title>The complete genome of Blastobotrys (Arxula) adeninivorans LS3 - a yeast of biotechnological interest.</title>
        <authorList>
            <person name="Kunze G."/>
            <person name="Gaillardin C."/>
            <person name="Czernicka M."/>
            <person name="Durrens P."/>
            <person name="Martin T."/>
            <person name="Boer E."/>
            <person name="Gabaldon T."/>
            <person name="Cruz J."/>
            <person name="Talla E."/>
            <person name="Marck C."/>
            <person name="Goffeau A."/>
            <person name="Barbe V."/>
            <person name="Baret P."/>
            <person name="Baronian K."/>
            <person name="Beier S."/>
            <person name="Bleykasten C."/>
            <person name="Bode R."/>
            <person name="Casaregola S."/>
            <person name="Despons L."/>
            <person name="Fairhead C."/>
            <person name="Giersberg M."/>
            <person name="Gierski P."/>
            <person name="Hahnel U."/>
            <person name="Hartmann A."/>
            <person name="Jankowska D."/>
            <person name="Jubin C."/>
            <person name="Jung P."/>
            <person name="Lafontaine I."/>
            <person name="Leh-Louis V."/>
            <person name="Lemaire M."/>
            <person name="Marcet-Houben M."/>
            <person name="Mascher M."/>
            <person name="Morel G."/>
            <person name="Richard G.-F."/>
            <person name="Riechen J."/>
            <person name="Sacerdot C."/>
            <person name="Sarkar A."/>
            <person name="Savel G."/>
            <person name="Schacherer J."/>
            <person name="Sherman D."/>
            <person name="Straub M.-L."/>
            <person name="Stein N."/>
            <person name="Thierry A."/>
            <person name="Trautwein-Schult A."/>
            <person name="Westhof E."/>
            <person name="Worch S."/>
            <person name="Dujon B."/>
            <person name="Souciet J.-L."/>
            <person name="Wincker P."/>
            <person name="Scholz U."/>
            <person name="Neuveglise N."/>
        </authorList>
    </citation>
    <scope>NUCLEOTIDE SEQUENCE</scope>
    <source>
        <strain evidence="3">LS3</strain>
    </source>
</reference>
<dbReference type="Pfam" id="PF08241">
    <property type="entry name" value="Methyltransf_11"/>
    <property type="match status" value="1"/>
</dbReference>
<reference evidence="3" key="1">
    <citation type="submission" date="2014-02" db="EMBL/GenBank/DDBJ databases">
        <authorList>
            <person name="Genoscope - CEA"/>
        </authorList>
    </citation>
    <scope>NUCLEOTIDE SEQUENCE</scope>
    <source>
        <strain evidence="3">LS3</strain>
    </source>
</reference>
<feature type="compositionally biased region" description="Basic residues" evidence="1">
    <location>
        <begin position="1"/>
        <end position="10"/>
    </location>
</feature>
<dbReference type="GO" id="GO:0008757">
    <property type="term" value="F:S-adenosylmethionine-dependent methyltransferase activity"/>
    <property type="evidence" value="ECO:0007669"/>
    <property type="project" value="InterPro"/>
</dbReference>
<dbReference type="InterPro" id="IPR029063">
    <property type="entry name" value="SAM-dependent_MTases_sf"/>
</dbReference>
<dbReference type="InterPro" id="IPR013216">
    <property type="entry name" value="Methyltransf_11"/>
</dbReference>
<accession>A0A060TA37</accession>
<feature type="region of interest" description="Disordered" evidence="1">
    <location>
        <begin position="1"/>
        <end position="65"/>
    </location>
</feature>
<feature type="compositionally biased region" description="Low complexity" evidence="1">
    <location>
        <begin position="24"/>
        <end position="54"/>
    </location>
</feature>
<protein>
    <submittedName>
        <fullName evidence="3">ARAD1D20284p</fullName>
    </submittedName>
</protein>
<dbReference type="CDD" id="cd02440">
    <property type="entry name" value="AdoMet_MTases"/>
    <property type="match status" value="1"/>
</dbReference>
<proteinExistence type="predicted"/>
<evidence type="ECO:0000313" key="3">
    <source>
        <dbReference type="EMBL" id="CDP37823.1"/>
    </source>
</evidence>
<feature type="compositionally biased region" description="Low complexity" evidence="1">
    <location>
        <begin position="109"/>
        <end position="127"/>
    </location>
</feature>
<feature type="compositionally biased region" description="Polar residues" evidence="1">
    <location>
        <begin position="133"/>
        <end position="142"/>
    </location>
</feature>
<feature type="compositionally biased region" description="Polar residues" evidence="1">
    <location>
        <begin position="93"/>
        <end position="107"/>
    </location>
</feature>
<organism evidence="3">
    <name type="scientific">Blastobotrys adeninivorans</name>
    <name type="common">Yeast</name>
    <name type="synonym">Arxula adeninivorans</name>
    <dbReference type="NCBI Taxonomy" id="409370"/>
    <lineage>
        <taxon>Eukaryota</taxon>
        <taxon>Fungi</taxon>
        <taxon>Dikarya</taxon>
        <taxon>Ascomycota</taxon>
        <taxon>Saccharomycotina</taxon>
        <taxon>Dipodascomycetes</taxon>
        <taxon>Dipodascales</taxon>
        <taxon>Trichomonascaceae</taxon>
        <taxon>Blastobotrys</taxon>
    </lineage>
</organism>
<dbReference type="Gene3D" id="3.40.50.150">
    <property type="entry name" value="Vaccinia Virus protein VP39"/>
    <property type="match status" value="1"/>
</dbReference>
<dbReference type="AlphaFoldDB" id="A0A060TA37"/>
<feature type="compositionally biased region" description="Low complexity" evidence="1">
    <location>
        <begin position="173"/>
        <end position="198"/>
    </location>
</feature>
<name>A0A060TA37_BLAAD</name>
<sequence>MVNVWKRRKQSKAEAPGGTGTGGRSSSLSSAFSFSGNTGSRSRSGSRSQSRSGSPPLGFLHDLYDPNSLTLSSTMYVDASTSSVASLLPPSPMQSIPETSITPPHTDSTSEVSSTHSSSSVQGSSPSDRNRDNNFPSASHVPQTPPPITKDSDRAQTKPHFYRSSPQHYFEKSSSSQMDDPPSPSSAVSPAFSPAYSPTTRSLAGSQVLDEDPKGHGHGNSHGGDSASSSGGGGGSVDDDGQQDQYLAKQREFWNSFNTFSSNSKPTDPLNYALTRKEAFLLFNKANTPQSQMDVIELWTIMALRMILHSKVLFSPLSNRIASEPVFGPPRYSILDIHSKFKAPWGWRTALDFPQAKIYGYHYSIAGMDPFPGRKVEYGPPNYISVVGHDLLHLPFEDNTFDVIASKALWYFIQTHQWEAVLPELLRVLKPGGAIELLSVDLQFLNPSNEDQKWINKAKEGARKRKIDPNISANLPQYLDKAGFSDIRRALIALPRGWGGRIGHVTDFMAMYYGDAIYSFMGDFNPEEMGRCTQALLNPDPSRNTTGNLALFYAYKPTTN</sequence>
<gene>
    <name evidence="3" type="ORF">GNLVRS02_ARAD1D20284g</name>
</gene>
<feature type="domain" description="Methyltransferase type 11" evidence="2">
    <location>
        <begin position="378"/>
        <end position="435"/>
    </location>
</feature>
<evidence type="ECO:0000256" key="1">
    <source>
        <dbReference type="SAM" id="MobiDB-lite"/>
    </source>
</evidence>
<dbReference type="SUPFAM" id="SSF53335">
    <property type="entry name" value="S-adenosyl-L-methionine-dependent methyltransferases"/>
    <property type="match status" value="1"/>
</dbReference>
<evidence type="ECO:0000259" key="2">
    <source>
        <dbReference type="Pfam" id="PF08241"/>
    </source>
</evidence>
<feature type="region of interest" description="Disordered" evidence="1">
    <location>
        <begin position="79"/>
        <end position="242"/>
    </location>
</feature>
<dbReference type="EMBL" id="HG937694">
    <property type="protein sequence ID" value="CDP37823.1"/>
    <property type="molecule type" value="Genomic_DNA"/>
</dbReference>